<dbReference type="OrthoDB" id="9774290at2"/>
<evidence type="ECO:0000256" key="4">
    <source>
        <dbReference type="PIRNR" id="PIRNR006078"/>
    </source>
</evidence>
<dbReference type="STRING" id="332977.SAMN05421740_1173"/>
<keyword evidence="3 4" id="KW-0418">Kinase</keyword>
<dbReference type="NCBIfam" id="TIGR00045">
    <property type="entry name" value="glycerate kinase"/>
    <property type="match status" value="1"/>
</dbReference>
<dbReference type="InterPro" id="IPR018197">
    <property type="entry name" value="Glycerate_kinase_RE-like"/>
</dbReference>
<reference evidence="6" key="1">
    <citation type="submission" date="2016-10" db="EMBL/GenBank/DDBJ databases">
        <authorList>
            <person name="Varghese N."/>
            <person name="Submissions S."/>
        </authorList>
    </citation>
    <scope>NUCLEOTIDE SEQUENCE [LARGE SCALE GENOMIC DNA]</scope>
    <source>
        <strain evidence="6">Jip14</strain>
    </source>
</reference>
<accession>A0A1H7UJN2</accession>
<dbReference type="RefSeq" id="WP_090609406.1">
    <property type="nucleotide sequence ID" value="NZ_FNZR01000017.1"/>
</dbReference>
<evidence type="ECO:0000256" key="1">
    <source>
        <dbReference type="ARBA" id="ARBA00006284"/>
    </source>
</evidence>
<dbReference type="Gene3D" id="3.40.50.10350">
    <property type="entry name" value="Glycerate kinase, domain 1"/>
    <property type="match status" value="1"/>
</dbReference>
<dbReference type="InterPro" id="IPR004381">
    <property type="entry name" value="Glycerate_kinase"/>
</dbReference>
<proteinExistence type="inferred from homology"/>
<dbReference type="Proteomes" id="UP000198916">
    <property type="component" value="Unassembled WGS sequence"/>
</dbReference>
<evidence type="ECO:0000313" key="5">
    <source>
        <dbReference type="EMBL" id="SEL97242.1"/>
    </source>
</evidence>
<dbReference type="PANTHER" id="PTHR21599:SF0">
    <property type="entry name" value="GLYCERATE KINASE"/>
    <property type="match status" value="1"/>
</dbReference>
<dbReference type="InterPro" id="IPR018193">
    <property type="entry name" value="Glyc_kinase_flavodox-like_fold"/>
</dbReference>
<dbReference type="GO" id="GO:0031388">
    <property type="term" value="P:organic acid phosphorylation"/>
    <property type="evidence" value="ECO:0007669"/>
    <property type="project" value="UniProtKB-UniRule"/>
</dbReference>
<dbReference type="SUPFAM" id="SSF110738">
    <property type="entry name" value="Glycerate kinase I"/>
    <property type="match status" value="1"/>
</dbReference>
<dbReference type="PIRSF" id="PIRSF006078">
    <property type="entry name" value="GlxK"/>
    <property type="match status" value="1"/>
</dbReference>
<sequence length="387" mass="40710">MHILIAPNAFKHALDAHDAAISIRNGLLASKLSCTCECFPVGDGGNGTCKLIIEKCKGETFIATVKNPLGESVEAPIGLIENRTIAVIEMADASGLHLLHHSALAPLRANSYGTGQLIKAALDKGVKEIILGMGGSATNDGGSGILAALGVRFLDKEGDEIDELPIGLERLHAIDTSGLDKRLASCTINILCDVANPLLGQDGATRVFGPQKGVSAAELTQLEAILTHYAAIIERKTGRDIAAVTSGGVAGGASAGLYGILDAQLVNGIDYFLKLTQFRESLKKSNLVITGEGSLDAQTLYGKGPYGIALQAKQLAIPVIGLAGVVPNNQAKELEDYFDMMLALGNGPMSLEEALQTTAQNLERVARQIGNFIACYHQKSLNTMRKQ</sequence>
<dbReference type="Gene3D" id="3.90.1510.10">
    <property type="entry name" value="Glycerate kinase, domain 2"/>
    <property type="match status" value="1"/>
</dbReference>
<comment type="similarity">
    <text evidence="1 4">Belongs to the glycerate kinase type-1 family.</text>
</comment>
<keyword evidence="6" id="KW-1185">Reference proteome</keyword>
<dbReference type="AlphaFoldDB" id="A0A1H7UJN2"/>
<dbReference type="EMBL" id="FNZR01000017">
    <property type="protein sequence ID" value="SEL97242.1"/>
    <property type="molecule type" value="Genomic_DNA"/>
</dbReference>
<organism evidence="5 6">
    <name type="scientific">Parapedobacter koreensis</name>
    <dbReference type="NCBI Taxonomy" id="332977"/>
    <lineage>
        <taxon>Bacteria</taxon>
        <taxon>Pseudomonadati</taxon>
        <taxon>Bacteroidota</taxon>
        <taxon>Sphingobacteriia</taxon>
        <taxon>Sphingobacteriales</taxon>
        <taxon>Sphingobacteriaceae</taxon>
        <taxon>Parapedobacter</taxon>
    </lineage>
</organism>
<dbReference type="InterPro" id="IPR036129">
    <property type="entry name" value="Glycerate_kinase_sf"/>
</dbReference>
<keyword evidence="2 4" id="KW-0808">Transferase</keyword>
<name>A0A1H7UJN2_9SPHI</name>
<dbReference type="Pfam" id="PF02595">
    <property type="entry name" value="Gly_kinase"/>
    <property type="match status" value="1"/>
</dbReference>
<gene>
    <name evidence="5" type="ORF">SAMN05421740_1173</name>
</gene>
<dbReference type="GO" id="GO:0008887">
    <property type="term" value="F:glycerate kinase activity"/>
    <property type="evidence" value="ECO:0007669"/>
    <property type="project" value="UniProtKB-UniRule"/>
</dbReference>
<dbReference type="PANTHER" id="PTHR21599">
    <property type="entry name" value="GLYCERATE KINASE"/>
    <property type="match status" value="1"/>
</dbReference>
<evidence type="ECO:0000313" key="6">
    <source>
        <dbReference type="Proteomes" id="UP000198916"/>
    </source>
</evidence>
<protein>
    <submittedName>
        <fullName evidence="5">Glycerate kinase</fullName>
    </submittedName>
</protein>
<evidence type="ECO:0000256" key="3">
    <source>
        <dbReference type="ARBA" id="ARBA00022777"/>
    </source>
</evidence>
<evidence type="ECO:0000256" key="2">
    <source>
        <dbReference type="ARBA" id="ARBA00022679"/>
    </source>
</evidence>